<keyword evidence="4" id="KW-1185">Reference proteome</keyword>
<evidence type="ECO:0000313" key="4">
    <source>
        <dbReference type="Proteomes" id="UP000037510"/>
    </source>
</evidence>
<dbReference type="Proteomes" id="UP000037510">
    <property type="component" value="Unassembled WGS sequence"/>
</dbReference>
<protein>
    <submittedName>
        <fullName evidence="3">Anoctamin</fullName>
    </submittedName>
</protein>
<comment type="caution">
    <text evidence="3">The sequence shown here is derived from an EMBL/GenBank/DDBJ whole genome shotgun (WGS) entry which is preliminary data.</text>
</comment>
<feature type="compositionally biased region" description="Low complexity" evidence="1">
    <location>
        <begin position="49"/>
        <end position="68"/>
    </location>
</feature>
<dbReference type="AlphaFoldDB" id="A0A0L7KWV8"/>
<evidence type="ECO:0000313" key="3">
    <source>
        <dbReference type="EMBL" id="KOB67539.1"/>
    </source>
</evidence>
<feature type="chain" id="PRO_5005572850" evidence="2">
    <location>
        <begin position="24"/>
        <end position="83"/>
    </location>
</feature>
<organism evidence="3 4">
    <name type="scientific">Operophtera brumata</name>
    <name type="common">Winter moth</name>
    <name type="synonym">Phalaena brumata</name>
    <dbReference type="NCBI Taxonomy" id="104452"/>
    <lineage>
        <taxon>Eukaryota</taxon>
        <taxon>Metazoa</taxon>
        <taxon>Ecdysozoa</taxon>
        <taxon>Arthropoda</taxon>
        <taxon>Hexapoda</taxon>
        <taxon>Insecta</taxon>
        <taxon>Pterygota</taxon>
        <taxon>Neoptera</taxon>
        <taxon>Endopterygota</taxon>
        <taxon>Lepidoptera</taxon>
        <taxon>Glossata</taxon>
        <taxon>Ditrysia</taxon>
        <taxon>Geometroidea</taxon>
        <taxon>Geometridae</taxon>
        <taxon>Larentiinae</taxon>
        <taxon>Operophtera</taxon>
    </lineage>
</organism>
<dbReference type="EMBL" id="JTDY01004965">
    <property type="protein sequence ID" value="KOB67539.1"/>
    <property type="molecule type" value="Genomic_DNA"/>
</dbReference>
<proteinExistence type="predicted"/>
<evidence type="ECO:0000256" key="2">
    <source>
        <dbReference type="SAM" id="SignalP"/>
    </source>
</evidence>
<feature type="region of interest" description="Disordered" evidence="1">
    <location>
        <begin position="45"/>
        <end position="83"/>
    </location>
</feature>
<feature type="signal peptide" evidence="2">
    <location>
        <begin position="1"/>
        <end position="23"/>
    </location>
</feature>
<sequence>MLYQNVVALVMIIVRWAIPDMSAELRDRIRREAYVINTFILQETRARSRGTPTPQPQGQGHAPGQGRARWGGALAPPAASTPV</sequence>
<accession>A0A0L7KWV8</accession>
<name>A0A0L7KWV8_OPEBR</name>
<reference evidence="3 4" key="1">
    <citation type="journal article" date="2015" name="Genome Biol. Evol.">
        <title>The genome of winter moth (Operophtera brumata) provides a genomic perspective on sexual dimorphism and phenology.</title>
        <authorList>
            <person name="Derks M.F."/>
            <person name="Smit S."/>
            <person name="Salis L."/>
            <person name="Schijlen E."/>
            <person name="Bossers A."/>
            <person name="Mateman C."/>
            <person name="Pijl A.S."/>
            <person name="de Ridder D."/>
            <person name="Groenen M.A."/>
            <person name="Visser M.E."/>
            <person name="Megens H.J."/>
        </authorList>
    </citation>
    <scope>NUCLEOTIDE SEQUENCE [LARGE SCALE GENOMIC DNA]</scope>
    <source>
        <strain evidence="3">WM2013NL</strain>
        <tissue evidence="3">Head and thorax</tissue>
    </source>
</reference>
<keyword evidence="2" id="KW-0732">Signal</keyword>
<evidence type="ECO:0000256" key="1">
    <source>
        <dbReference type="SAM" id="MobiDB-lite"/>
    </source>
</evidence>
<gene>
    <name evidence="3" type="ORF">OBRU01_13810</name>
</gene>